<keyword evidence="3" id="KW-0677">Repeat</keyword>
<dbReference type="InterPro" id="IPR001007">
    <property type="entry name" value="VWF_dom"/>
</dbReference>
<evidence type="ECO:0000256" key="5">
    <source>
        <dbReference type="ARBA" id="ARBA00023180"/>
    </source>
</evidence>
<dbReference type="Pfam" id="PF01826">
    <property type="entry name" value="TIL"/>
    <property type="match status" value="2"/>
</dbReference>
<dbReference type="GO" id="GO:0031012">
    <property type="term" value="C:extracellular matrix"/>
    <property type="evidence" value="ECO:0007669"/>
    <property type="project" value="TreeGrafter"/>
</dbReference>
<keyword evidence="4" id="KW-1015">Disulfide bond</keyword>
<dbReference type="EMBL" id="JANPWB010000011">
    <property type="protein sequence ID" value="KAJ1132316.1"/>
    <property type="molecule type" value="Genomic_DNA"/>
</dbReference>
<dbReference type="Pfam" id="PF08742">
    <property type="entry name" value="C8"/>
    <property type="match status" value="2"/>
</dbReference>
<evidence type="ECO:0000259" key="6">
    <source>
        <dbReference type="PROSITE" id="PS51233"/>
    </source>
</evidence>
<dbReference type="SUPFAM" id="SSF57567">
    <property type="entry name" value="Serine protease inhibitors"/>
    <property type="match status" value="2"/>
</dbReference>
<accession>A0AAV7PW42</accession>
<feature type="domain" description="VWFD" evidence="6">
    <location>
        <begin position="547"/>
        <end position="727"/>
    </location>
</feature>
<dbReference type="SMART" id="SM00214">
    <property type="entry name" value="VWC"/>
    <property type="match status" value="2"/>
</dbReference>
<evidence type="ECO:0000313" key="7">
    <source>
        <dbReference type="EMBL" id="KAJ1132316.1"/>
    </source>
</evidence>
<gene>
    <name evidence="7" type="ORF">NDU88_010641</name>
</gene>
<proteinExistence type="predicted"/>
<dbReference type="FunFam" id="2.10.25.10:FF:000153">
    <property type="entry name" value="MUC5B isoform 1"/>
    <property type="match status" value="1"/>
</dbReference>
<keyword evidence="5" id="KW-0325">Glycoprotein</keyword>
<evidence type="ECO:0000256" key="4">
    <source>
        <dbReference type="ARBA" id="ARBA00023157"/>
    </source>
</evidence>
<evidence type="ECO:0000256" key="3">
    <source>
        <dbReference type="ARBA" id="ARBA00022737"/>
    </source>
</evidence>
<dbReference type="Gene3D" id="2.10.25.10">
    <property type="entry name" value="Laminin"/>
    <property type="match status" value="2"/>
</dbReference>
<dbReference type="PANTHER" id="PTHR11339">
    <property type="entry name" value="EXTRACELLULAR MATRIX GLYCOPROTEIN RELATED"/>
    <property type="match status" value="1"/>
</dbReference>
<comment type="subcellular location">
    <subcellularLocation>
        <location evidence="1">Secreted</location>
    </subcellularLocation>
</comment>
<dbReference type="InterPro" id="IPR001846">
    <property type="entry name" value="VWF_type-D"/>
</dbReference>
<keyword evidence="8" id="KW-1185">Reference proteome</keyword>
<dbReference type="SMART" id="SM00832">
    <property type="entry name" value="C8"/>
    <property type="match status" value="2"/>
</dbReference>
<name>A0AAV7PW42_PLEWA</name>
<reference evidence="7" key="1">
    <citation type="journal article" date="2022" name="bioRxiv">
        <title>Sequencing and chromosome-scale assembly of the giantPleurodeles waltlgenome.</title>
        <authorList>
            <person name="Brown T."/>
            <person name="Elewa A."/>
            <person name="Iarovenko S."/>
            <person name="Subramanian E."/>
            <person name="Araus A.J."/>
            <person name="Petzold A."/>
            <person name="Susuki M."/>
            <person name="Suzuki K.-i.T."/>
            <person name="Hayashi T."/>
            <person name="Toyoda A."/>
            <person name="Oliveira C."/>
            <person name="Osipova E."/>
            <person name="Leigh N.D."/>
            <person name="Simon A."/>
            <person name="Yun M.H."/>
        </authorList>
    </citation>
    <scope>NUCLEOTIDE SEQUENCE</scope>
    <source>
        <strain evidence="7">20211129_DDA</strain>
        <tissue evidence="7">Liver</tissue>
    </source>
</reference>
<sequence length="1111" mass="120455">MKCRTKETCKIKDGTPVCVPDYIGTCWGWGDPHYHTYDGYNYDFQGTCSYTISKYCGTDPTLIPFAIDEKNDNRGNQAVSYVRLVNIYVYGYKISIYKGEIGKIRHFPVVRTVTMRSVGTPVQPPALTELPLRPALDPAWRPASVMMVMSLVSTNVSLWEAVAALPMASTTNPMRNSGPMTSAKCALVGLVSKDPALTAFTVTVQNDNRGSKTVSYTKVVTLEAYGITITLSKDFPRQILVNDVLTALPIYFQNNQILVFSSGRRAIIKTDFDVTVTFDWNNHVTVTLPSTYANAVGGLCGNHNKIDSDDLIMKTGNQTTSVVNFANSWKLRDVPGCTPQCSGNCPVCTDAQKQIYISERYCGVIKKVNGPFSSCYTTINPEPFFINCLFDACLYKGHFTVSCNAITSYVRACQDAGIQIQEWRTPLLCTPSCPMNMHYELCGNGCPLTCFGLSAPVGCGAPCTEGCFCNSGFILSGDKCVPIAQCGCVYKERYYRSGQVFYPSRLCNERCTCGDNGAVDCKSIPCSANEVCTVANGIQGCQPIGLGICVASGDPHYISFDGLSFDFQGTCTYTLTKVIENNPSLQTFSVVAENESFGKGNVAVTRMVTVSVYGYTVIIERGMKWKVKVDGEINNLPLNINDGTIWINQEGIHIVLQTDFGLTVLYDNVYYVMISVPSTYKGKLGGLCGNFNGNNKDEFQLPNKQITTSVKDFGASWKVTIAGAKCTDDCGGPCPVCGPPQIAPYQGMNSCGMIINKAGPFTNCHTKVSPINYYNHCTYDLCSVGGAGDILCKSLQAYAAACQAAGVTIASWRTTTFCPFTCGPRSHYSLCTSTCAIGCALLDGGPQCTNWCFEGCECDDGFFFDGDTCVSMNDCGCMYNGRYLKVNEMFVSNDCSQICRCRAFGGVLCEELSCGTDELCTVRQGVRGCFSNNGICTMGPGVQFSSFDGMSGMISLKGAYEISSLCNEISNAWIRIVVDFQTCGPGATNLASLVHIFYQDIFLTISKSKRAWLNGHEVKLPAEISEFLLISIDDNAVVAKYASESQVTIQLSTSGSVTLTVSPNMANNLCGACGNFNGDKADDLKLANGSMGSKVTDVIISWKADDLTPCF</sequence>
<dbReference type="GO" id="GO:0005615">
    <property type="term" value="C:extracellular space"/>
    <property type="evidence" value="ECO:0007669"/>
    <property type="project" value="TreeGrafter"/>
</dbReference>
<evidence type="ECO:0000313" key="8">
    <source>
        <dbReference type="Proteomes" id="UP001066276"/>
    </source>
</evidence>
<dbReference type="Pfam" id="PF00094">
    <property type="entry name" value="VWD"/>
    <property type="match status" value="4"/>
</dbReference>
<feature type="domain" description="VWFD" evidence="6">
    <location>
        <begin position="24"/>
        <end position="338"/>
    </location>
</feature>
<protein>
    <recommendedName>
        <fullName evidence="6">VWFD domain-containing protein</fullName>
    </recommendedName>
</protein>
<dbReference type="Proteomes" id="UP001066276">
    <property type="component" value="Chromosome 7"/>
</dbReference>
<organism evidence="7 8">
    <name type="scientific">Pleurodeles waltl</name>
    <name type="common">Iberian ribbed newt</name>
    <dbReference type="NCBI Taxonomy" id="8319"/>
    <lineage>
        <taxon>Eukaryota</taxon>
        <taxon>Metazoa</taxon>
        <taxon>Chordata</taxon>
        <taxon>Craniata</taxon>
        <taxon>Vertebrata</taxon>
        <taxon>Euteleostomi</taxon>
        <taxon>Amphibia</taxon>
        <taxon>Batrachia</taxon>
        <taxon>Caudata</taxon>
        <taxon>Salamandroidea</taxon>
        <taxon>Salamandridae</taxon>
        <taxon>Pleurodelinae</taxon>
        <taxon>Pleurodeles</taxon>
    </lineage>
</organism>
<dbReference type="InterPro" id="IPR002919">
    <property type="entry name" value="TIL_dom"/>
</dbReference>
<dbReference type="CDD" id="cd19941">
    <property type="entry name" value="TIL"/>
    <property type="match status" value="2"/>
</dbReference>
<dbReference type="InterPro" id="IPR025615">
    <property type="entry name" value="TILa_dom"/>
</dbReference>
<evidence type="ECO:0000256" key="1">
    <source>
        <dbReference type="ARBA" id="ARBA00004613"/>
    </source>
</evidence>
<comment type="caution">
    <text evidence="7">The sequence shown here is derived from an EMBL/GenBank/DDBJ whole genome shotgun (WGS) entry which is preliminary data.</text>
</comment>
<keyword evidence="2" id="KW-0964">Secreted</keyword>
<evidence type="ECO:0000256" key="2">
    <source>
        <dbReference type="ARBA" id="ARBA00022525"/>
    </source>
</evidence>
<dbReference type="SMART" id="SM00216">
    <property type="entry name" value="VWD"/>
    <property type="match status" value="3"/>
</dbReference>
<dbReference type="InterPro" id="IPR036084">
    <property type="entry name" value="Ser_inhib-like_sf"/>
</dbReference>
<dbReference type="PROSITE" id="PS51233">
    <property type="entry name" value="VWFD"/>
    <property type="match status" value="3"/>
</dbReference>
<dbReference type="InterPro" id="IPR014853">
    <property type="entry name" value="VWF/SSPO/ZAN-like_Cys-rich_dom"/>
</dbReference>
<dbReference type="AlphaFoldDB" id="A0AAV7PW42"/>
<feature type="domain" description="VWFD" evidence="6">
    <location>
        <begin position="934"/>
        <end position="1111"/>
    </location>
</feature>
<dbReference type="InterPro" id="IPR050780">
    <property type="entry name" value="Mucin_vWF_Thrombospondin_sf"/>
</dbReference>
<dbReference type="Pfam" id="PF12714">
    <property type="entry name" value="TILa"/>
    <property type="match status" value="2"/>
</dbReference>
<dbReference type="PANTHER" id="PTHR11339:SF244">
    <property type="entry name" value="IGGFC-BINDING PROTEIN"/>
    <property type="match status" value="1"/>
</dbReference>